<accession>A0A2T7NZF5</accession>
<gene>
    <name evidence="2" type="ORF">C0Q70_14200</name>
</gene>
<evidence type="ECO:0000313" key="2">
    <source>
        <dbReference type="EMBL" id="PVD26523.1"/>
    </source>
</evidence>
<comment type="caution">
    <text evidence="2">The sequence shown here is derived from an EMBL/GenBank/DDBJ whole genome shotgun (WGS) entry which is preliminary data.</text>
</comment>
<evidence type="ECO:0000256" key="1">
    <source>
        <dbReference type="SAM" id="MobiDB-lite"/>
    </source>
</evidence>
<sequence>MDFATLGLGTTGAARSLWSEDSPTQADQIGADSTSTRQRLAGDVRVTVAGIAEDEDNDSIRQTSPNNSEEIDDSDAIHILMDNNNESSVDIPVTEVEESEGPSTTENQRPRPKLTASNSGADIMLGLETEEGQSAEVEIDTADQEELMPEAEVPKGRVRKASITEKVIKSKASEAMAALIKEEAEMRQREFEKLLDEHAELVQEISRTPSSENLIQGERDH</sequence>
<dbReference type="EMBL" id="PZQS01000008">
    <property type="protein sequence ID" value="PVD26523.1"/>
    <property type="molecule type" value="Genomic_DNA"/>
</dbReference>
<dbReference type="Proteomes" id="UP000245119">
    <property type="component" value="Linkage Group LG8"/>
</dbReference>
<name>A0A2T7NZF5_POMCA</name>
<feature type="region of interest" description="Disordered" evidence="1">
    <location>
        <begin position="1"/>
        <end position="121"/>
    </location>
</feature>
<organism evidence="2 3">
    <name type="scientific">Pomacea canaliculata</name>
    <name type="common">Golden apple snail</name>
    <dbReference type="NCBI Taxonomy" id="400727"/>
    <lineage>
        <taxon>Eukaryota</taxon>
        <taxon>Metazoa</taxon>
        <taxon>Spiralia</taxon>
        <taxon>Lophotrochozoa</taxon>
        <taxon>Mollusca</taxon>
        <taxon>Gastropoda</taxon>
        <taxon>Caenogastropoda</taxon>
        <taxon>Architaenioglossa</taxon>
        <taxon>Ampullarioidea</taxon>
        <taxon>Ampullariidae</taxon>
        <taxon>Pomacea</taxon>
    </lineage>
</organism>
<evidence type="ECO:0000313" key="3">
    <source>
        <dbReference type="Proteomes" id="UP000245119"/>
    </source>
</evidence>
<dbReference type="AlphaFoldDB" id="A0A2T7NZF5"/>
<proteinExistence type="predicted"/>
<reference evidence="2 3" key="1">
    <citation type="submission" date="2018-04" db="EMBL/GenBank/DDBJ databases">
        <title>The genome of golden apple snail Pomacea canaliculata provides insight into stress tolerance and invasive adaptation.</title>
        <authorList>
            <person name="Liu C."/>
            <person name="Liu B."/>
            <person name="Ren Y."/>
            <person name="Zhang Y."/>
            <person name="Wang H."/>
            <person name="Li S."/>
            <person name="Jiang F."/>
            <person name="Yin L."/>
            <person name="Zhang G."/>
            <person name="Qian W."/>
            <person name="Fan W."/>
        </authorList>
    </citation>
    <scope>NUCLEOTIDE SEQUENCE [LARGE SCALE GENOMIC DNA]</scope>
    <source>
        <strain evidence="2">SZHN2017</strain>
        <tissue evidence="2">Muscle</tissue>
    </source>
</reference>
<keyword evidence="3" id="KW-1185">Reference proteome</keyword>
<dbReference type="OrthoDB" id="6107088at2759"/>
<feature type="compositionally biased region" description="Polar residues" evidence="1">
    <location>
        <begin position="19"/>
        <end position="38"/>
    </location>
</feature>
<protein>
    <submittedName>
        <fullName evidence="2">Uncharacterized protein</fullName>
    </submittedName>
</protein>